<dbReference type="OrthoDB" id="7069048at2"/>
<dbReference type="CDD" id="cd00077">
    <property type="entry name" value="HDc"/>
    <property type="match status" value="1"/>
</dbReference>
<protein>
    <recommendedName>
        <fullName evidence="3">HD domain-containing protein</fullName>
    </recommendedName>
</protein>
<comment type="caution">
    <text evidence="1">The sequence shown here is derived from an EMBL/GenBank/DDBJ whole genome shotgun (WGS) entry which is preliminary data.</text>
</comment>
<dbReference type="AlphaFoldDB" id="A0A1B8PVR9"/>
<sequence length="208" mass="24304">MTLQQYLHANIFNQTIYQHLQNDFDHWYELLCQKIAFHFDSHLHGINHCGRVLLYALILADKLGLDDKSKTILCHTAVFHDSERFDDGYDIGHGKRGADDYKDYCQKYELPFYIESYWASYYHDLPDDIGMNEIPKQSDNNKNALFLYRLFKDADALDRYRLGLDALDKKFLRINESKQLAEFGKQLVLATEDDVPNSVSELKGLLNV</sequence>
<reference evidence="1 2" key="1">
    <citation type="submission" date="2016-06" db="EMBL/GenBank/DDBJ databases">
        <title>Draft genome of Moraxella lacunata CCUG 57757A.</title>
        <authorList>
            <person name="Salva-Serra F."/>
            <person name="Engstrom-Jakobsson H."/>
            <person name="Thorell K."/>
            <person name="Gonzales-Siles L."/>
            <person name="Karlsson R."/>
            <person name="Boulund F."/>
            <person name="Engstrand L."/>
            <person name="Kristiansson E."/>
            <person name="Moore E."/>
        </authorList>
    </citation>
    <scope>NUCLEOTIDE SEQUENCE [LARGE SCALE GENOMIC DNA]</scope>
    <source>
        <strain evidence="1 2">CCUG 57757A</strain>
    </source>
</reference>
<organism evidence="1 2">
    <name type="scientific">Moraxella lacunata</name>
    <dbReference type="NCBI Taxonomy" id="477"/>
    <lineage>
        <taxon>Bacteria</taxon>
        <taxon>Pseudomonadati</taxon>
        <taxon>Pseudomonadota</taxon>
        <taxon>Gammaproteobacteria</taxon>
        <taxon>Moraxellales</taxon>
        <taxon>Moraxellaceae</taxon>
        <taxon>Moraxella</taxon>
    </lineage>
</organism>
<dbReference type="RefSeq" id="WP_065256435.1">
    <property type="nucleotide sequence ID" value="NZ_JARDJM010000047.1"/>
</dbReference>
<proteinExistence type="predicted"/>
<accession>A0A1B8PVR9</accession>
<name>A0A1B8PVR9_MORLA</name>
<evidence type="ECO:0008006" key="3">
    <source>
        <dbReference type="Google" id="ProtNLM"/>
    </source>
</evidence>
<evidence type="ECO:0000313" key="2">
    <source>
        <dbReference type="Proteomes" id="UP000092607"/>
    </source>
</evidence>
<dbReference type="Gene3D" id="1.10.3210.10">
    <property type="entry name" value="Hypothetical protein af1432"/>
    <property type="match status" value="1"/>
</dbReference>
<dbReference type="EMBL" id="LZMS01000105">
    <property type="protein sequence ID" value="OBX59571.1"/>
    <property type="molecule type" value="Genomic_DNA"/>
</dbReference>
<dbReference type="Proteomes" id="UP000092607">
    <property type="component" value="Unassembled WGS sequence"/>
</dbReference>
<evidence type="ECO:0000313" key="1">
    <source>
        <dbReference type="EMBL" id="OBX59571.1"/>
    </source>
</evidence>
<gene>
    <name evidence="1" type="ORF">A9309_00965</name>
</gene>
<dbReference type="InterPro" id="IPR003607">
    <property type="entry name" value="HD/PDEase_dom"/>
</dbReference>
<dbReference type="SUPFAM" id="SSF109604">
    <property type="entry name" value="HD-domain/PDEase-like"/>
    <property type="match status" value="1"/>
</dbReference>